<keyword evidence="2" id="KW-1185">Reference proteome</keyword>
<dbReference type="EMBL" id="JAVDPF010000060">
    <property type="protein sequence ID" value="KAL1865444.1"/>
    <property type="molecule type" value="Genomic_DNA"/>
</dbReference>
<accession>A0ABR3WPI5</accession>
<evidence type="ECO:0000313" key="1">
    <source>
        <dbReference type="EMBL" id="KAL1865444.1"/>
    </source>
</evidence>
<gene>
    <name evidence="1" type="ORF">Plec18167_009406</name>
</gene>
<name>A0ABR3WPI5_9EURO</name>
<sequence length="97" mass="11566">MEIFEQTSLMTWKARRCIYRLLLVFDNFGDEIPNTANTSVEHRQYHHNHQQQQTGHLSIQEYAEQAINDLLQQYNHDELFDSDVSFMELYSSIPLCE</sequence>
<reference evidence="1 2" key="1">
    <citation type="journal article" date="2024" name="IMA Fungus">
        <title>IMA Genome - F19 : A genome assembly and annotation guide to empower mycologists, including annotated draft genome sequences of Ceratocystis pirilliformis, Diaporthe australafricana, Fusarium ophioides, Paecilomyces lecythidis, and Sporothrix stenoceras.</title>
        <authorList>
            <person name="Aylward J."/>
            <person name="Wilson A.M."/>
            <person name="Visagie C.M."/>
            <person name="Spraker J."/>
            <person name="Barnes I."/>
            <person name="Buitendag C."/>
            <person name="Ceriani C."/>
            <person name="Del Mar Angel L."/>
            <person name="du Plessis D."/>
            <person name="Fuchs T."/>
            <person name="Gasser K."/>
            <person name="Kramer D."/>
            <person name="Li W."/>
            <person name="Munsamy K."/>
            <person name="Piso A."/>
            <person name="Price J.L."/>
            <person name="Sonnekus B."/>
            <person name="Thomas C."/>
            <person name="van der Nest A."/>
            <person name="van Dijk A."/>
            <person name="van Heerden A."/>
            <person name="van Vuuren N."/>
            <person name="Yilmaz N."/>
            <person name="Duong T.A."/>
            <person name="van der Merwe N.A."/>
            <person name="Wingfield M.J."/>
            <person name="Wingfield B.D."/>
        </authorList>
    </citation>
    <scope>NUCLEOTIDE SEQUENCE [LARGE SCALE GENOMIC DNA]</scope>
    <source>
        <strain evidence="1 2">CMW 18167</strain>
    </source>
</reference>
<comment type="caution">
    <text evidence="1">The sequence shown here is derived from an EMBL/GenBank/DDBJ whole genome shotgun (WGS) entry which is preliminary data.</text>
</comment>
<evidence type="ECO:0000313" key="2">
    <source>
        <dbReference type="Proteomes" id="UP001583193"/>
    </source>
</evidence>
<dbReference type="Proteomes" id="UP001583193">
    <property type="component" value="Unassembled WGS sequence"/>
</dbReference>
<protein>
    <submittedName>
        <fullName evidence="1">Uncharacterized protein</fullName>
    </submittedName>
</protein>
<organism evidence="1 2">
    <name type="scientific">Paecilomyces lecythidis</name>
    <dbReference type="NCBI Taxonomy" id="3004212"/>
    <lineage>
        <taxon>Eukaryota</taxon>
        <taxon>Fungi</taxon>
        <taxon>Dikarya</taxon>
        <taxon>Ascomycota</taxon>
        <taxon>Pezizomycotina</taxon>
        <taxon>Eurotiomycetes</taxon>
        <taxon>Eurotiomycetidae</taxon>
        <taxon>Eurotiales</taxon>
        <taxon>Thermoascaceae</taxon>
        <taxon>Paecilomyces</taxon>
    </lineage>
</organism>
<proteinExistence type="predicted"/>